<name>Q89EW0_BRADU</name>
<gene>
    <name evidence="3" type="ordered locus">blr6960</name>
</gene>
<dbReference type="InterPro" id="IPR050471">
    <property type="entry name" value="AB_hydrolase"/>
</dbReference>
<dbReference type="HOGENOM" id="CLU_020336_12_3_5"/>
<feature type="domain" description="AB hydrolase-1" evidence="2">
    <location>
        <begin position="109"/>
        <end position="341"/>
    </location>
</feature>
<dbReference type="SUPFAM" id="SSF53474">
    <property type="entry name" value="alpha/beta-Hydrolases"/>
    <property type="match status" value="1"/>
</dbReference>
<dbReference type="AlphaFoldDB" id="Q89EW0"/>
<dbReference type="OrthoDB" id="9779853at2"/>
<dbReference type="Gene3D" id="3.40.50.1820">
    <property type="entry name" value="alpha/beta hydrolase"/>
    <property type="match status" value="1"/>
</dbReference>
<dbReference type="EC" id="3.1.1.2" evidence="3"/>
<dbReference type="PANTHER" id="PTHR43433">
    <property type="entry name" value="HYDROLASE, ALPHA/BETA FOLD FAMILY PROTEIN"/>
    <property type="match status" value="1"/>
</dbReference>
<sequence length="359" mass="39533">MGGCIVNPERRPTLGRFRRGLDFGAMIIHVRRIAGRMSAAPVGDRQHVQTTRRSCKPIRALSANLRAGGPNRLAECRSVFINSSQERTMALLELRDGTELYYKDWGSGKPILFSHGWPLSADMWDAQMLFFAERGYRTVAFDRRGFGRSSQPWTGYDYDTFADDIADIVNHLNLKDVTLVGFSMGGGDIARYVARHGTSRVAKFVLLSAVTPLFVKTADHDGVDKSVFDGIKAGLVKDRAQFLDDFSPLFYGTNHGTKVSQGVFKQTLQIALQASVKATIDCVTAFSETDFRPDMAKIDVPTLVIHGEDDQVVPFPYTGKLAAEMIKGAKLKIYPGAPHATATTHADQVNADLLAFLKA</sequence>
<organism evidence="3 4">
    <name type="scientific">Bradyrhizobium diazoefficiens (strain JCM 10833 / BCRC 13528 / IAM 13628 / NBRC 14792 / USDA 110)</name>
    <dbReference type="NCBI Taxonomy" id="224911"/>
    <lineage>
        <taxon>Bacteria</taxon>
        <taxon>Pseudomonadati</taxon>
        <taxon>Pseudomonadota</taxon>
        <taxon>Alphaproteobacteria</taxon>
        <taxon>Hyphomicrobiales</taxon>
        <taxon>Nitrobacteraceae</taxon>
        <taxon>Bradyrhizobium</taxon>
    </lineage>
</organism>
<dbReference type="KEGG" id="bja:blr6960"/>
<dbReference type="EMBL" id="BA000040">
    <property type="protein sequence ID" value="BAC52225.1"/>
    <property type="molecule type" value="Genomic_DNA"/>
</dbReference>
<protein>
    <submittedName>
        <fullName evidence="3">Arylesterase</fullName>
        <ecNumber evidence="3">3.1.1.2</ecNumber>
    </submittedName>
</protein>
<dbReference type="EnsemblBacteria" id="BAC52225">
    <property type="protein sequence ID" value="BAC52225"/>
    <property type="gene ID" value="BAC52225"/>
</dbReference>
<dbReference type="GO" id="GO:0004064">
    <property type="term" value="F:arylesterase activity"/>
    <property type="evidence" value="ECO:0007669"/>
    <property type="project" value="UniProtKB-EC"/>
</dbReference>
<dbReference type="InterPro" id="IPR000073">
    <property type="entry name" value="AB_hydrolase_1"/>
</dbReference>
<dbReference type="eggNOG" id="COG2267">
    <property type="taxonomic scope" value="Bacteria"/>
</dbReference>
<reference evidence="4" key="1">
    <citation type="journal article" date="2002" name="DNA Res.">
        <title>Complete genomic sequence of nitrogen-fixing symbiotic bacterium Bradyrhizobium japonicum USDA110.</title>
        <authorList>
            <person name="Kaneko T."/>
            <person name="Nakamura Y."/>
            <person name="Sato S."/>
            <person name="Minamisawa K."/>
            <person name="Uchiumi T."/>
            <person name="Sasamoto S."/>
            <person name="Watanabe A."/>
            <person name="Idesawa K."/>
            <person name="Iriguchi M."/>
            <person name="Kawashima K."/>
            <person name="Kohara M."/>
            <person name="Matsumoto M."/>
            <person name="Shimpo S."/>
            <person name="Tsuruoka H."/>
            <person name="Wada T."/>
            <person name="Yamada M."/>
            <person name="Tabata S."/>
        </authorList>
    </citation>
    <scope>NUCLEOTIDE SEQUENCE [LARGE SCALE GENOMIC DNA]</scope>
    <source>
        <strain evidence="4">JCM 10833 / BCRC 13528 / IAM 13628 / NBRC 14792 / USDA 110</strain>
    </source>
</reference>
<comment type="similarity">
    <text evidence="1">Belongs to the AB hydrolase superfamily. Bacterial non-heme haloperoxidase / perhydrolase family.</text>
</comment>
<dbReference type="PRINTS" id="PR00412">
    <property type="entry name" value="EPOXHYDRLASE"/>
</dbReference>
<evidence type="ECO:0000256" key="1">
    <source>
        <dbReference type="ARBA" id="ARBA00038128"/>
    </source>
</evidence>
<dbReference type="InParanoid" id="Q89EW0"/>
<dbReference type="STRING" id="224911.AAV28_32385"/>
<dbReference type="PhylomeDB" id="Q89EW0"/>
<dbReference type="Pfam" id="PF00561">
    <property type="entry name" value="Abhydrolase_1"/>
    <property type="match status" value="1"/>
</dbReference>
<evidence type="ECO:0000259" key="2">
    <source>
        <dbReference type="Pfam" id="PF00561"/>
    </source>
</evidence>
<dbReference type="GO" id="GO:0016787">
    <property type="term" value="F:hydrolase activity"/>
    <property type="evidence" value="ECO:0000318"/>
    <property type="project" value="GO_Central"/>
</dbReference>
<evidence type="ECO:0000313" key="3">
    <source>
        <dbReference type="EMBL" id="BAC52225.1"/>
    </source>
</evidence>
<dbReference type="InterPro" id="IPR029058">
    <property type="entry name" value="AB_hydrolase_fold"/>
</dbReference>
<dbReference type="InterPro" id="IPR000639">
    <property type="entry name" value="Epox_hydrolase-like"/>
</dbReference>
<evidence type="ECO:0000313" key="4">
    <source>
        <dbReference type="Proteomes" id="UP000002526"/>
    </source>
</evidence>
<dbReference type="PANTHER" id="PTHR43433:SF4">
    <property type="entry name" value="NON-HEME CHLOROPEROXIDASE-RELATED"/>
    <property type="match status" value="1"/>
</dbReference>
<dbReference type="FunFam" id="3.40.50.1820:FF:000205">
    <property type="entry name" value="Non-haem bromoperoxidase BPO-A2"/>
    <property type="match status" value="1"/>
</dbReference>
<accession>Q89EW0</accession>
<proteinExistence type="inferred from homology"/>
<keyword evidence="4" id="KW-1185">Reference proteome</keyword>
<keyword evidence="3" id="KW-0378">Hydrolase</keyword>
<dbReference type="PATRIC" id="fig|224911.5.peg.7130"/>
<dbReference type="ESTHER" id="braja-BLR6960">
    <property type="family name" value="Haloperoxidase"/>
</dbReference>
<dbReference type="PRINTS" id="PR00111">
    <property type="entry name" value="ABHYDROLASE"/>
</dbReference>
<dbReference type="Proteomes" id="UP000002526">
    <property type="component" value="Chromosome"/>
</dbReference>